<keyword evidence="1" id="KW-0472">Membrane</keyword>
<dbReference type="AlphaFoldDB" id="A0A1V3FD58"/>
<name>A0A1V3FD58_9BACL</name>
<feature type="transmembrane region" description="Helical" evidence="1">
    <location>
        <begin position="6"/>
        <end position="23"/>
    </location>
</feature>
<dbReference type="EMBL" id="MQAD01000044">
    <property type="protein sequence ID" value="OOD99578.1"/>
    <property type="molecule type" value="Genomic_DNA"/>
</dbReference>
<organism evidence="2 3">
    <name type="scientific">Anoxybacillus kestanbolensis</name>
    <dbReference type="NCBI Taxonomy" id="227476"/>
    <lineage>
        <taxon>Bacteria</taxon>
        <taxon>Bacillati</taxon>
        <taxon>Bacillota</taxon>
        <taxon>Bacilli</taxon>
        <taxon>Bacillales</taxon>
        <taxon>Anoxybacillaceae</taxon>
        <taxon>Anoxybacillus</taxon>
    </lineage>
</organism>
<comment type="caution">
    <text evidence="2">The sequence shown here is derived from an EMBL/GenBank/DDBJ whole genome shotgun (WGS) entry which is preliminary data.</text>
</comment>
<keyword evidence="1" id="KW-0812">Transmembrane</keyword>
<keyword evidence="3" id="KW-1185">Reference proteome</keyword>
<accession>A0A1V3FD58</accession>
<proteinExistence type="predicted"/>
<evidence type="ECO:0000313" key="2">
    <source>
        <dbReference type="EMBL" id="OOD99578.1"/>
    </source>
</evidence>
<keyword evidence="1" id="KW-1133">Transmembrane helix</keyword>
<evidence type="ECO:0000313" key="3">
    <source>
        <dbReference type="Proteomes" id="UP000188458"/>
    </source>
</evidence>
<reference evidence="3" key="1">
    <citation type="submission" date="2016-11" db="EMBL/GenBank/DDBJ databases">
        <title>Draft genome sequence of Anoxybacillus sp. strain 103 isolated from the Qarvajar hot spring in Nagorno-Karabach.</title>
        <authorList>
            <person name="Hovhannisyan P."/>
            <person name="Panosyan H."/>
            <person name="Birkeland N.-K."/>
        </authorList>
    </citation>
    <scope>NUCLEOTIDE SEQUENCE [LARGE SCALE GENOMIC DNA]</scope>
    <source>
        <strain evidence="3">103</strain>
    </source>
</reference>
<sequence length="96" mass="11253">MDYYIGMSFIILLLILGGSYYVYKGIKYSSKERDLDQRKGGYVVAGNGWLDEFIRYVMPFMPVWFGKIFYMVFGFIIIIMGVCFLYFFVTDLLATL</sequence>
<feature type="transmembrane region" description="Helical" evidence="1">
    <location>
        <begin position="68"/>
        <end position="89"/>
    </location>
</feature>
<evidence type="ECO:0000256" key="1">
    <source>
        <dbReference type="SAM" id="Phobius"/>
    </source>
</evidence>
<dbReference type="RefSeq" id="WP_003397521.1">
    <property type="nucleotide sequence ID" value="NZ_MQAD01000044.1"/>
</dbReference>
<gene>
    <name evidence="2" type="ORF">BO219_14375</name>
</gene>
<dbReference type="Proteomes" id="UP000188458">
    <property type="component" value="Unassembled WGS sequence"/>
</dbReference>
<evidence type="ECO:0008006" key="4">
    <source>
        <dbReference type="Google" id="ProtNLM"/>
    </source>
</evidence>
<protein>
    <recommendedName>
        <fullName evidence="4">DUF3784 domain-containing protein</fullName>
    </recommendedName>
</protein>